<dbReference type="Pfam" id="PF00135">
    <property type="entry name" value="COesterase"/>
    <property type="match status" value="1"/>
</dbReference>
<dbReference type="EC" id="3.1.1.-" evidence="3"/>
<evidence type="ECO:0000259" key="4">
    <source>
        <dbReference type="Pfam" id="PF00135"/>
    </source>
</evidence>
<evidence type="ECO:0000256" key="3">
    <source>
        <dbReference type="RuleBase" id="RU361235"/>
    </source>
</evidence>
<dbReference type="PANTHER" id="PTHR43142">
    <property type="entry name" value="CARBOXYLIC ESTER HYDROLASE"/>
    <property type="match status" value="1"/>
</dbReference>
<reference evidence="5" key="1">
    <citation type="submission" date="2022-10" db="EMBL/GenBank/DDBJ databases">
        <title>Culturing micro-colonial fungi from biological soil crusts in the Mojave desert and describing Neophaeococcomyces mojavensis, and introducing the new genera and species Taxawa tesnikishii.</title>
        <authorList>
            <person name="Kurbessoian T."/>
            <person name="Stajich J.E."/>
        </authorList>
    </citation>
    <scope>NUCLEOTIDE SEQUENCE</scope>
    <source>
        <strain evidence="5">TK_35</strain>
    </source>
</reference>
<sequence length="539" mass="60557">METASQNDNAAEIRVNGLRVKGVSSSHGVSRFLGIPYARVVQRFHPAQSVDLASLGSEFDAIRFAPRCPQSWNHGPQRRKHLYQGIPLSSSDPVSEVNCLNLNVYTPEQAASNNQKLPVLVWIHGGGWVFGDGGSEYDGSFLVQEASRIGKPFVFVTLNYRLGYYGFLTSRELKMEAEANNQEYYPNLGLYDQRLALQWVQNNISYFGGDPQEVTIAGQSAGAWSALSHLVTDVPLCKRGFIMSATVISFATEDENQEMFDKLVKRAGISHGATYQEKLATLRSLSDDQMTEWLDGAVLIRPSWDPKWFSRFDGPSRLDQVKCFPDWVNGLVIGSTRDETANIKPFWQPFSAETIVNAVKSVVLDQDICDELLQTYSMSSATQEQVLQGLLDLTTESFFGLFPQALGEMRAPISVYRFEQQDTFDESIYKGQSYHCLDLPFLCRLPAVAGPRVNASMKATSQILTESVAMLVSGELPWEPFHVLQKVMVINGHDSGLKQWPDNERWRRFFTTPDRSRVLVDTGRLLMTYDLNGLTQERK</sequence>
<evidence type="ECO:0000256" key="2">
    <source>
        <dbReference type="ARBA" id="ARBA00022801"/>
    </source>
</evidence>
<keyword evidence="2 3" id="KW-0378">Hydrolase</keyword>
<dbReference type="AlphaFoldDB" id="A0AA38Y5S9"/>
<dbReference type="InterPro" id="IPR029058">
    <property type="entry name" value="AB_hydrolase_fold"/>
</dbReference>
<gene>
    <name evidence="5" type="ORF">H2204_005322</name>
</gene>
<accession>A0AA38Y5S9</accession>
<dbReference type="PANTHER" id="PTHR43142:SF6">
    <property type="entry name" value="PUTATIVE (AFU_ORTHOLOGUE AFUA_7G01710)-RELATED"/>
    <property type="match status" value="1"/>
</dbReference>
<name>A0AA38Y5S9_9EURO</name>
<feature type="domain" description="Carboxylesterase type B" evidence="4">
    <location>
        <begin position="14"/>
        <end position="465"/>
    </location>
</feature>
<keyword evidence="6" id="KW-1185">Reference proteome</keyword>
<dbReference type="SUPFAM" id="SSF53474">
    <property type="entry name" value="alpha/beta-Hydrolases"/>
    <property type="match status" value="1"/>
</dbReference>
<dbReference type="Proteomes" id="UP001172681">
    <property type="component" value="Unassembled WGS sequence"/>
</dbReference>
<organism evidence="5 6">
    <name type="scientific">Knufia peltigerae</name>
    <dbReference type="NCBI Taxonomy" id="1002370"/>
    <lineage>
        <taxon>Eukaryota</taxon>
        <taxon>Fungi</taxon>
        <taxon>Dikarya</taxon>
        <taxon>Ascomycota</taxon>
        <taxon>Pezizomycotina</taxon>
        <taxon>Eurotiomycetes</taxon>
        <taxon>Chaetothyriomycetidae</taxon>
        <taxon>Chaetothyriales</taxon>
        <taxon>Trichomeriaceae</taxon>
        <taxon>Knufia</taxon>
    </lineage>
</organism>
<comment type="caution">
    <text evidence="5">The sequence shown here is derived from an EMBL/GenBank/DDBJ whole genome shotgun (WGS) entry which is preliminary data.</text>
</comment>
<dbReference type="EMBL" id="JAPDRN010000029">
    <property type="protein sequence ID" value="KAJ9636489.1"/>
    <property type="molecule type" value="Genomic_DNA"/>
</dbReference>
<proteinExistence type="inferred from homology"/>
<evidence type="ECO:0000256" key="1">
    <source>
        <dbReference type="ARBA" id="ARBA00005964"/>
    </source>
</evidence>
<dbReference type="Gene3D" id="3.40.50.1820">
    <property type="entry name" value="alpha/beta hydrolase"/>
    <property type="match status" value="1"/>
</dbReference>
<dbReference type="InterPro" id="IPR002018">
    <property type="entry name" value="CarbesteraseB"/>
</dbReference>
<evidence type="ECO:0000313" key="6">
    <source>
        <dbReference type="Proteomes" id="UP001172681"/>
    </source>
</evidence>
<dbReference type="InterPro" id="IPR019826">
    <property type="entry name" value="Carboxylesterase_B_AS"/>
</dbReference>
<evidence type="ECO:0000313" key="5">
    <source>
        <dbReference type="EMBL" id="KAJ9636489.1"/>
    </source>
</evidence>
<protein>
    <recommendedName>
        <fullName evidence="3">Carboxylic ester hydrolase</fullName>
        <ecNumber evidence="3">3.1.1.-</ecNumber>
    </recommendedName>
</protein>
<dbReference type="PROSITE" id="PS00122">
    <property type="entry name" value="CARBOXYLESTERASE_B_1"/>
    <property type="match status" value="1"/>
</dbReference>
<dbReference type="GO" id="GO:0016787">
    <property type="term" value="F:hydrolase activity"/>
    <property type="evidence" value="ECO:0007669"/>
    <property type="project" value="UniProtKB-KW"/>
</dbReference>
<comment type="similarity">
    <text evidence="1 3">Belongs to the type-B carboxylesterase/lipase family.</text>
</comment>